<dbReference type="Pfam" id="PF06445">
    <property type="entry name" value="GyrI-like"/>
    <property type="match status" value="1"/>
</dbReference>
<comment type="caution">
    <text evidence="2">The sequence shown here is derived from an EMBL/GenBank/DDBJ whole genome shotgun (WGS) entry which is preliminary data.</text>
</comment>
<dbReference type="InterPro" id="IPR010499">
    <property type="entry name" value="AraC_E-bd"/>
</dbReference>
<evidence type="ECO:0000259" key="1">
    <source>
        <dbReference type="SMART" id="SM00871"/>
    </source>
</evidence>
<proteinExistence type="predicted"/>
<organism evidence="2 3">
    <name type="scientific">Pseudochryseolinea flava</name>
    <dbReference type="NCBI Taxonomy" id="2059302"/>
    <lineage>
        <taxon>Bacteria</taxon>
        <taxon>Pseudomonadati</taxon>
        <taxon>Bacteroidota</taxon>
        <taxon>Cytophagia</taxon>
        <taxon>Cytophagales</taxon>
        <taxon>Fulvivirgaceae</taxon>
        <taxon>Pseudochryseolinea</taxon>
    </lineage>
</organism>
<reference evidence="2 3" key="1">
    <citation type="submission" date="2018-06" db="EMBL/GenBank/DDBJ databases">
        <title>Chryseolinea flavus sp. nov., a member of the phylum Bacteroidetes isolated from soil.</title>
        <authorList>
            <person name="Li Y."/>
            <person name="Wang J."/>
        </authorList>
    </citation>
    <scope>NUCLEOTIDE SEQUENCE [LARGE SCALE GENOMIC DNA]</scope>
    <source>
        <strain evidence="2 3">SDU1-6</strain>
    </source>
</reference>
<dbReference type="Gene3D" id="3.20.80.10">
    <property type="entry name" value="Regulatory factor, effector binding domain"/>
    <property type="match status" value="1"/>
</dbReference>
<evidence type="ECO:0000313" key="3">
    <source>
        <dbReference type="Proteomes" id="UP000251889"/>
    </source>
</evidence>
<protein>
    <submittedName>
        <fullName evidence="2">GyrI-like domain-containing protein</fullName>
    </submittedName>
</protein>
<dbReference type="Proteomes" id="UP000251889">
    <property type="component" value="Unassembled WGS sequence"/>
</dbReference>
<sequence>MKCEYVRTEIIASKSFVGKSLRTTLVENKTGVLWGSFMPRRKEIENVVGAELYSIEIYDDAQMHRFTPETPFTKWAAVSVSTHENVPVGLETLTIPEGLYAVFIYTGRHTEFASAFQYIFQNWLPTSPFQLDNRPHFEVMGARYKNDAPDSEEEIWIPIKHKTQ</sequence>
<dbReference type="OrthoDB" id="8560232at2"/>
<name>A0A364XZB6_9BACT</name>
<feature type="domain" description="AraC effector-binding" evidence="1">
    <location>
        <begin position="1"/>
        <end position="160"/>
    </location>
</feature>
<dbReference type="InterPro" id="IPR053182">
    <property type="entry name" value="YobU-like_regulator"/>
</dbReference>
<dbReference type="AlphaFoldDB" id="A0A364XZB6"/>
<dbReference type="PANTHER" id="PTHR36444:SF2">
    <property type="entry name" value="TRANSCRIPTIONAL REGULATOR PROTEIN YOBU-RELATED"/>
    <property type="match status" value="1"/>
</dbReference>
<dbReference type="PANTHER" id="PTHR36444">
    <property type="entry name" value="TRANSCRIPTIONAL REGULATOR PROTEIN YOBU-RELATED"/>
    <property type="match status" value="1"/>
</dbReference>
<dbReference type="SMART" id="SM00871">
    <property type="entry name" value="AraC_E_bind"/>
    <property type="match status" value="1"/>
</dbReference>
<accession>A0A364XZB6</accession>
<keyword evidence="3" id="KW-1185">Reference proteome</keyword>
<dbReference type="RefSeq" id="WP_112749055.1">
    <property type="nucleotide sequence ID" value="NZ_QMFY01000014.1"/>
</dbReference>
<gene>
    <name evidence="2" type="ORF">DQQ10_21865</name>
</gene>
<evidence type="ECO:0000313" key="2">
    <source>
        <dbReference type="EMBL" id="RAV98946.1"/>
    </source>
</evidence>
<dbReference type="InterPro" id="IPR029442">
    <property type="entry name" value="GyrI-like"/>
</dbReference>
<dbReference type="EMBL" id="QMFY01000014">
    <property type="protein sequence ID" value="RAV98946.1"/>
    <property type="molecule type" value="Genomic_DNA"/>
</dbReference>
<dbReference type="SUPFAM" id="SSF55136">
    <property type="entry name" value="Probable bacterial effector-binding domain"/>
    <property type="match status" value="1"/>
</dbReference>
<dbReference type="InterPro" id="IPR011256">
    <property type="entry name" value="Reg_factor_effector_dom_sf"/>
</dbReference>